<organism evidence="1 2">
    <name type="scientific">Aequorivita vladivostokensis</name>
    <dbReference type="NCBI Taxonomy" id="171194"/>
    <lineage>
        <taxon>Bacteria</taxon>
        <taxon>Pseudomonadati</taxon>
        <taxon>Bacteroidota</taxon>
        <taxon>Flavobacteriia</taxon>
        <taxon>Flavobacteriales</taxon>
        <taxon>Flavobacteriaceae</taxon>
        <taxon>Aequorivita</taxon>
    </lineage>
</organism>
<comment type="caution">
    <text evidence="1">The sequence shown here is derived from an EMBL/GenBank/DDBJ whole genome shotgun (WGS) entry which is preliminary data.</text>
</comment>
<protein>
    <recommendedName>
        <fullName evidence="3">Transmembrane protein</fullName>
    </recommendedName>
</protein>
<sequence length="61" mass="7301">MYFFRTNFDKVLNFVKVVGTEGAKEDFWRWFMIVFSWGGFLPRIHECIFLGPTLKSTLTKF</sequence>
<evidence type="ECO:0000313" key="1">
    <source>
        <dbReference type="EMBL" id="KJJ38557.1"/>
    </source>
</evidence>
<evidence type="ECO:0000313" key="2">
    <source>
        <dbReference type="Proteomes" id="UP000033497"/>
    </source>
</evidence>
<proteinExistence type="predicted"/>
<gene>
    <name evidence="1" type="ORF">MB09_07650</name>
</gene>
<accession>A0ABR5DIG0</accession>
<evidence type="ECO:0008006" key="3">
    <source>
        <dbReference type="Google" id="ProtNLM"/>
    </source>
</evidence>
<reference evidence="1 2" key="1">
    <citation type="submission" date="2014-10" db="EMBL/GenBank/DDBJ databases">
        <title>Genome sequencing of Vitellibacter vladivostokensis KMM 3516.</title>
        <authorList>
            <person name="Thevarajoo S."/>
            <person name="Selvaratnam C."/>
            <person name="Goh K.M."/>
            <person name="Chong C.S."/>
        </authorList>
    </citation>
    <scope>NUCLEOTIDE SEQUENCE [LARGE SCALE GENOMIC DNA]</scope>
    <source>
        <strain evidence="1 2">KMM 3516</strain>
    </source>
</reference>
<name>A0ABR5DIG0_9FLAO</name>
<keyword evidence="2" id="KW-1185">Reference proteome</keyword>
<dbReference type="Proteomes" id="UP000033497">
    <property type="component" value="Unassembled WGS sequence"/>
</dbReference>
<dbReference type="EMBL" id="JSVU01000004">
    <property type="protein sequence ID" value="KJJ38557.1"/>
    <property type="molecule type" value="Genomic_DNA"/>
</dbReference>